<keyword evidence="5" id="KW-1185">Reference proteome</keyword>
<evidence type="ECO:0000256" key="2">
    <source>
        <dbReference type="SAM" id="MobiDB-lite"/>
    </source>
</evidence>
<feature type="region of interest" description="Disordered" evidence="2">
    <location>
        <begin position="1341"/>
        <end position="1368"/>
    </location>
</feature>
<keyword evidence="1" id="KW-0853">WD repeat</keyword>
<dbReference type="PROSITE" id="PS50082">
    <property type="entry name" value="WD_REPEATS_2"/>
    <property type="match status" value="3"/>
</dbReference>
<feature type="region of interest" description="Disordered" evidence="2">
    <location>
        <begin position="856"/>
        <end position="877"/>
    </location>
</feature>
<dbReference type="GO" id="GO:0007035">
    <property type="term" value="P:vacuolar acidification"/>
    <property type="evidence" value="ECO:0007669"/>
    <property type="project" value="TreeGrafter"/>
</dbReference>
<evidence type="ECO:0000259" key="3">
    <source>
        <dbReference type="Pfam" id="PF12234"/>
    </source>
</evidence>
<dbReference type="Gene3D" id="2.130.10.10">
    <property type="entry name" value="YVTN repeat-like/Quinoprotein amine dehydrogenase"/>
    <property type="match status" value="2"/>
</dbReference>
<evidence type="ECO:0000256" key="1">
    <source>
        <dbReference type="PROSITE-ProRule" id="PRU00221"/>
    </source>
</evidence>
<feature type="compositionally biased region" description="Polar residues" evidence="2">
    <location>
        <begin position="1507"/>
        <end position="1524"/>
    </location>
</feature>
<evidence type="ECO:0000313" key="6">
    <source>
        <dbReference type="WBParaSite" id="ASIM_0001099901-mRNA-1"/>
    </source>
</evidence>
<dbReference type="InterPro" id="IPR015943">
    <property type="entry name" value="WD40/YVTN_repeat-like_dom_sf"/>
</dbReference>
<feature type="region of interest" description="Disordered" evidence="2">
    <location>
        <begin position="2652"/>
        <end position="2682"/>
    </location>
</feature>
<proteinExistence type="predicted"/>
<reference evidence="4 5" key="2">
    <citation type="submission" date="2018-11" db="EMBL/GenBank/DDBJ databases">
        <authorList>
            <consortium name="Pathogen Informatics"/>
        </authorList>
    </citation>
    <scope>NUCLEOTIDE SEQUENCE [LARGE SCALE GENOMIC DNA]</scope>
</reference>
<dbReference type="OrthoDB" id="342131at2759"/>
<dbReference type="Pfam" id="PF00400">
    <property type="entry name" value="WD40"/>
    <property type="match status" value="3"/>
</dbReference>
<feature type="repeat" description="WD" evidence="1">
    <location>
        <begin position="2959"/>
        <end position="2991"/>
    </location>
</feature>
<dbReference type="EMBL" id="UYRR01031004">
    <property type="protein sequence ID" value="VDK43174.1"/>
    <property type="molecule type" value="Genomic_DNA"/>
</dbReference>
<evidence type="ECO:0000313" key="5">
    <source>
        <dbReference type="Proteomes" id="UP000267096"/>
    </source>
</evidence>
<feature type="region of interest" description="Disordered" evidence="2">
    <location>
        <begin position="2516"/>
        <end position="2549"/>
    </location>
</feature>
<feature type="repeat" description="WD" evidence="1">
    <location>
        <begin position="3098"/>
        <end position="3139"/>
    </location>
</feature>
<dbReference type="SUPFAM" id="SSF50978">
    <property type="entry name" value="WD40 repeat-like"/>
    <property type="match status" value="3"/>
</dbReference>
<dbReference type="InterPro" id="IPR001680">
    <property type="entry name" value="WD40_rpt"/>
</dbReference>
<dbReference type="InterPro" id="IPR022033">
    <property type="entry name" value="Rav1p_C"/>
</dbReference>
<organism evidence="6">
    <name type="scientific">Anisakis simplex</name>
    <name type="common">Herring worm</name>
    <dbReference type="NCBI Taxonomy" id="6269"/>
    <lineage>
        <taxon>Eukaryota</taxon>
        <taxon>Metazoa</taxon>
        <taxon>Ecdysozoa</taxon>
        <taxon>Nematoda</taxon>
        <taxon>Chromadorea</taxon>
        <taxon>Rhabditida</taxon>
        <taxon>Spirurina</taxon>
        <taxon>Ascaridomorpha</taxon>
        <taxon>Ascaridoidea</taxon>
        <taxon>Anisakidae</taxon>
        <taxon>Anisakis</taxon>
        <taxon>Anisakis simplex complex</taxon>
    </lineage>
</organism>
<accession>A0A158PN49</accession>
<protein>
    <submittedName>
        <fullName evidence="6">WD_REPEATS_REGION domain-containing protein</fullName>
    </submittedName>
</protein>
<feature type="region of interest" description="Disordered" evidence="2">
    <location>
        <begin position="2108"/>
        <end position="2127"/>
    </location>
</feature>
<feature type="compositionally biased region" description="Polar residues" evidence="2">
    <location>
        <begin position="515"/>
        <end position="536"/>
    </location>
</feature>
<feature type="repeat" description="WD" evidence="1">
    <location>
        <begin position="3003"/>
        <end position="3044"/>
    </location>
</feature>
<reference evidence="6" key="1">
    <citation type="submission" date="2016-04" db="UniProtKB">
        <authorList>
            <consortium name="WormBaseParasite"/>
        </authorList>
    </citation>
    <scope>IDENTIFICATION</scope>
</reference>
<dbReference type="WBParaSite" id="ASIM_0001099901-mRNA-1">
    <property type="protein sequence ID" value="ASIM_0001099901-mRNA-1"/>
    <property type="gene ID" value="ASIM_0001099901"/>
</dbReference>
<dbReference type="Proteomes" id="UP000267096">
    <property type="component" value="Unassembled WGS sequence"/>
</dbReference>
<feature type="domain" description="RAVE complex protein Rav1 C-terminal" evidence="3">
    <location>
        <begin position="1713"/>
        <end position="1934"/>
    </location>
</feature>
<evidence type="ECO:0000313" key="4">
    <source>
        <dbReference type="EMBL" id="VDK43174.1"/>
    </source>
</evidence>
<feature type="compositionally biased region" description="Polar residues" evidence="2">
    <location>
        <begin position="864"/>
        <end position="877"/>
    </location>
</feature>
<sequence length="3239" mass="359378">MSVHQVITGALNRGENVFAVGSIDGINFTVCAVGADVVILSSTFERIQVIPGSCHDTAERIVRCVNCCPDSGKKVNYRWYETQSLAMDCAVGPVLWNLEGLRLLVCCANSLLLYQHSSLSTLVNNHIPQPNTLQAPVMFNINEEDHETQQPNEVTTSTQPAWECVWSVQMSAPPKFIRYSPDGTLFATCGVNDRMVKIWYQERDSLNKSSSIQFSFTYLQHPLPVCGFEWRKSGRYMSRRCVQNVLLTWCEDNTARLWKETPIISSTLQVNNETALSDKSSFMKNESKSSRMRSARLKMIARLKNVVDDKRKKLNDWRDDSIMSIPPPSPLLPTSSSYADVTNSMPNATAIHFHLTASINAENDCLLVPSMENTLAGQKPFVVHWLNNKELVYAIGAEKLLAEALVANSSNDNNQFSGVNVDGGAMDSTNKTLICYVQDYALLKDASSSLYCVLAMPTGNDNASISSAIMMTTSSSSNAVPPASDPSSQQQQHSSGSGVASSSVQINGSCEDARQTPTLQQATATDSNTSNLTVQPNDHRFGRIPSGASLTETTTSRDSLDLKLEILIKQWHKSNDILFAIHPLDGSLLTWTVEWLDDACRQPTVSFTSRFPSAFPLTDAASLNSYLSTFNPRDPLYVDIIQRNNMNSNEQSLSSTQQQQLSRRTLEQRSSSSSNVLYLLTSHENGSLNLWHLSMDENSYFTTILNISHASRMCGHRFQISQVVAHQVLPLMLTASQFGASNSTSKSTTTENKQNENNGRAELILWRINPVGPLCKNGGVRELARMTSRTSTSFTSIAWIPTILPSCTLGSVCNSPSSCFVASEQGTLQVYQAIVDAAGLLSEIYTSEVHASMHSSIDMSRSSNESSAPTDENSSLMNANRQSNLKETFNVVSTQSTAKPGCVLKLAEISDAQHDPSNLLLLHVFNERLIFGQETEESKKSLANNGVLISNQLKSTKFSERFFIVIVERIGNVARLRMWSLNVSSEQPQPIKNYDVDENEDVPNGSTAKTHDSATPCCRNEAVIPSMAQLILSSQKVCDQELEMPNGVHMLSMVASAGHLPSANLYPACKAPYLLLSSCSDERIRFWKCTQQKKKCVNGTQKWKTVYSWHIWRMISDTLESDLEMDGEIFSVSAAHNGRFACAYMPEGLIKADSMARSIKVGVFECESSGGVEWLREDTIVMPLLKQCVGAQNGVLEAVSGAQRTFEKMRANDLIRIDWVSTEDGAHILTIGVGASIYMYTQVSQGIAQRNIVMMKEHESAYARRRAPLRKASSLAEPERISTRLVRWLCIRYLELNSADGLAPLPTAITWVRDGLLIVGMHSEMRVYNQWNFGTNATIQTGNASSTETEKSKDHSTKKKVTPTNHLQLPVLSISPSHSMLDQLSKKTKADTGSANKQQKLLKEIMHRVISSPRDLQDLLLTSKDEHVLSAVSDEGLFEAARLTSPILPQYHPKQLIELLNLGKTRKVKAILLHVLNCLKQSNVSIPNPLSRAASLRRMSVSDAPATDSTQSNASQNAETSRSATVTMSDLHQFDDVNNLEYEELDGIAPLPLYLLMSADNASAEANEDDPQMAENIDSENQYKTLFDNEPEEDDLDEMLGMSNEDRQSSSRQRSRSNSVCYTGASPGALATTDRVSTIFTARHNRLLTEFLTHTHLPGLSSVDQMHLLAVADTLSHFSADVMDKLAQANAAFQSAQTTSVFGEVNTAAATLGSETVDECGLRFLMAMKQHEYLLLCLPLKQKQILKQKGLSSSNIIWALHSEAETELLNAIPCSHKTQPTWSELRSHGVAWWLKNTSSVRMVVEKLAKSAFQQNQDPMDASLYYMAMKKKNVLTHLFRTVKDQRMADFFAQNFMEERWKKAALKNAFVLMSKQRFEHAAAFFLLAGSLKDAIQTVLSKLHDLQLAMTIIRLYESDYDKQCVLMRDLLCHEVLGVEPSEFDAADRCLIGSEHDPITQSTNACGDPFERSMAFWHLKEYSRAAATLVEEGAKKRFEEQSSATDCSLSDIFNFYSFLRNHPLVVRQRLADAGIQMGSTEEFLAVAKRLGAMVTPAERRLYFRTASAHMANGCPMLALDVLMRLPRFINMVVPGTGALSTLASRNTQQRVDGNTTTMNKGGGETMDWSAPTNVIDSDELKLDWSSDEENADQEGGADKAVESHGAQPNGTVYDNAADGLKRKEGELEEDDGGMIDIVAQHLKFVASIRIMTEEMSTLASGFEVDGGQLRFQLFKWLEKEVEVLKEVCDYQNNVDETAYAALTEEPDDADDLVQQSEQIKVGERFSSTTPIVPLHEALRNDRLDLAIRIRSAIRRRYWLQSNQKLLQPMPVVHSFPLLIASVASCKMFVSSPLHFIENQCSDLILTITEIEEPPQPNNCLAKVYKLYNLCQGLSSCLYQSLCDIGNFNLPLTNQQQQNGALTRHPRLISLNEDVHVTTVPAKWPGVDNLVDLLNRTKDEETPQLRLLLVETFVAITMSLFAYAFTAYDARWLYRLAAHVIDAKQFANIFGGGGEKKFKIIPPVRPPRPSYQPHRPSTISSSTTAPNMVQTDGTREQQNIITSTSDNLSIDSRAFRAKFHARVFGSDSPINLPPGAPSKAISAVSSVRGSSSKQASIASLGASEQVVYRWVPPNKNIVQMFAEKPLVKCKEELGVDYDSDDHQSDLDESLSGDDDSDNDGESDVERREHNNLDGYAWLLMRIALLHQQLYRLRQFIILAGFDPSELPMIAPRIDSVFKLLNSWAQQLDEMLNNYEGGCPTDILPNTTLDNTDNHLGPSLRKYRTLIEPGNTPFEGDDPTALPVRRLWAYLVRQEHLTRIFIRHIFSGKGQIMEQERIRTESAIGADVEQSMVPGAFKLIQREHEPIAAFACSQVKPGCIVVSTTRELQEMDLSTFFDECKNTSGSSWLSNRTELDIALSDIKKDPLKDNDDYQLFLDGGQHSTSANIITPFIVDRSRKALLKSLKRQVGGIRRMDSHPSLPYYLSGSADGSIRLWEWGVPQPLFTPRVAGQYAKVTKVVFSANGNKLAAVDGDGLLCLWQASHGLPIRKPFFNQKCHSKSAADVTFISSSSSVLVTAGWGSGDQNLALWDTLMPQSKAMVHCWTAHSEGASSLVYLPTQQTVVSGGRHGELCIWDIRQRQHRATVKCFEGNAVKCICAEASQPYVVVGSSDGDIKVLSMESIQQPQVLLQLNGEHATRGGFSLRHVATGSIQGVQQLYLDSRIRLFSCGADCSLKCRPLSSFWT</sequence>
<feature type="region of interest" description="Disordered" evidence="2">
    <location>
        <begin position="474"/>
        <end position="552"/>
    </location>
</feature>
<dbReference type="SMART" id="SM00320">
    <property type="entry name" value="WD40"/>
    <property type="match status" value="10"/>
</dbReference>
<dbReference type="InterPro" id="IPR036322">
    <property type="entry name" value="WD40_repeat_dom_sf"/>
</dbReference>
<gene>
    <name evidence="4" type="ORF">ASIM_LOCUS10557</name>
</gene>
<dbReference type="Pfam" id="PF12234">
    <property type="entry name" value="Rav1p_C"/>
    <property type="match status" value="1"/>
</dbReference>
<feature type="region of interest" description="Disordered" evidence="2">
    <location>
        <begin position="1497"/>
        <end position="1524"/>
    </location>
</feature>
<dbReference type="GO" id="GO:0043291">
    <property type="term" value="C:RAVE complex"/>
    <property type="evidence" value="ECO:0007669"/>
    <property type="project" value="TreeGrafter"/>
</dbReference>
<feature type="region of interest" description="Disordered" evidence="2">
    <location>
        <begin position="1604"/>
        <end position="1624"/>
    </location>
</feature>
<feature type="region of interest" description="Disordered" evidence="2">
    <location>
        <begin position="648"/>
        <end position="668"/>
    </location>
</feature>
<feature type="region of interest" description="Disordered" evidence="2">
    <location>
        <begin position="2141"/>
        <end position="2172"/>
    </location>
</feature>
<dbReference type="PANTHER" id="PTHR13950">
    <property type="entry name" value="RABCONNECTIN-RELATED"/>
    <property type="match status" value="1"/>
</dbReference>
<dbReference type="PANTHER" id="PTHR13950:SF9">
    <property type="entry name" value="RABCONNECTIN-3A"/>
    <property type="match status" value="1"/>
</dbReference>
<feature type="compositionally biased region" description="Polar residues" evidence="2">
    <location>
        <begin position="2530"/>
        <end position="2549"/>
    </location>
</feature>
<feature type="compositionally biased region" description="Acidic residues" evidence="2">
    <location>
        <begin position="2661"/>
        <end position="2677"/>
    </location>
</feature>
<feature type="compositionally biased region" description="Low complexity" evidence="2">
    <location>
        <begin position="474"/>
        <end position="505"/>
    </location>
</feature>
<name>A0A158PN49_ANISI</name>
<dbReference type="InterPro" id="IPR052208">
    <property type="entry name" value="DmX-like/RAVE_component"/>
</dbReference>